<dbReference type="WBParaSite" id="nRc.2.0.1.t14299-RA">
    <property type="protein sequence ID" value="nRc.2.0.1.t14299-RA"/>
    <property type="gene ID" value="nRc.2.0.1.g14299"/>
</dbReference>
<dbReference type="Proteomes" id="UP000887565">
    <property type="component" value="Unplaced"/>
</dbReference>
<dbReference type="InterPro" id="IPR025048">
    <property type="entry name" value="DUF3987"/>
</dbReference>
<evidence type="ECO:0000313" key="1">
    <source>
        <dbReference type="Proteomes" id="UP000887565"/>
    </source>
</evidence>
<protein>
    <submittedName>
        <fullName evidence="2">Uncharacterized protein</fullName>
    </submittedName>
</protein>
<organism evidence="1 2">
    <name type="scientific">Romanomermis culicivorax</name>
    <name type="common">Nematode worm</name>
    <dbReference type="NCBI Taxonomy" id="13658"/>
    <lineage>
        <taxon>Eukaryota</taxon>
        <taxon>Metazoa</taxon>
        <taxon>Ecdysozoa</taxon>
        <taxon>Nematoda</taxon>
        <taxon>Enoplea</taxon>
        <taxon>Dorylaimia</taxon>
        <taxon>Mermithida</taxon>
        <taxon>Mermithoidea</taxon>
        <taxon>Mermithidae</taxon>
        <taxon>Romanomermis</taxon>
    </lineage>
</organism>
<sequence>TQCSFKDFSDYQANKCIIYSLKTDENLRNTLLRHNLIEKLIIHESLQKNTKPELIFSNILPAVSILLSPGTVLKVTPLSMIAKKKKIGKLVFQDFTKAGLLKALGTTSGCMLWASDEFGPILSQAVGTNDCEWRGFRSILNNFYSGCGLTKAFACKEAAEVDSVFFSIAGSTQPHPFCNLLEKITSTTDGLEDRFLQISATPYMEERMETANEFPDLILRRQKDWPTVALSF</sequence>
<keyword evidence="1" id="KW-1185">Reference proteome</keyword>
<name>A0A915IKA4_ROMCU</name>
<dbReference type="Pfam" id="PF13148">
    <property type="entry name" value="DUF3987"/>
    <property type="match status" value="1"/>
</dbReference>
<dbReference type="AlphaFoldDB" id="A0A915IKA4"/>
<reference evidence="2" key="1">
    <citation type="submission" date="2022-11" db="UniProtKB">
        <authorList>
            <consortium name="WormBaseParasite"/>
        </authorList>
    </citation>
    <scope>IDENTIFICATION</scope>
</reference>
<accession>A0A915IKA4</accession>
<evidence type="ECO:0000313" key="2">
    <source>
        <dbReference type="WBParaSite" id="nRc.2.0.1.t14299-RA"/>
    </source>
</evidence>
<proteinExistence type="predicted"/>